<feature type="compositionally biased region" description="Gly residues" evidence="1">
    <location>
        <begin position="1"/>
        <end position="17"/>
    </location>
</feature>
<feature type="region of interest" description="Disordered" evidence="1">
    <location>
        <begin position="1"/>
        <end position="37"/>
    </location>
</feature>
<comment type="caution">
    <text evidence="2">The sequence shown here is derived from an EMBL/GenBank/DDBJ whole genome shotgun (WGS) entry which is preliminary data.</text>
</comment>
<dbReference type="Proteomes" id="UP001356095">
    <property type="component" value="Unassembled WGS sequence"/>
</dbReference>
<keyword evidence="3" id="KW-1185">Reference proteome</keyword>
<proteinExistence type="predicted"/>
<evidence type="ECO:0000256" key="1">
    <source>
        <dbReference type="SAM" id="MobiDB-lite"/>
    </source>
</evidence>
<evidence type="ECO:0000313" key="3">
    <source>
        <dbReference type="Proteomes" id="UP001356095"/>
    </source>
</evidence>
<sequence length="194" mass="20591">MSADSGNGGSGSDGGRISGRDGAHTAPPRRRPFRVGKTTAAWEVSAMLRRREVAHCLVEGDFLDQAHPAPADDPHRSRITERNPTAVWAGYEALGHHRLICTNTVSVLEEDMVIRAMGGGGTGITRVLLGAGEETVRGRLTRRGSGSQPLPHLERSRRAARLLDPEAPPGTVRVPTGGLTAEEVAARIVAATAW</sequence>
<dbReference type="EMBL" id="JAUZMY010000018">
    <property type="protein sequence ID" value="MEE2039189.1"/>
    <property type="molecule type" value="Genomic_DNA"/>
</dbReference>
<name>A0ABU7KAB8_9ACTN</name>
<dbReference type="InterPro" id="IPR027417">
    <property type="entry name" value="P-loop_NTPase"/>
</dbReference>
<evidence type="ECO:0008006" key="4">
    <source>
        <dbReference type="Google" id="ProtNLM"/>
    </source>
</evidence>
<evidence type="ECO:0000313" key="2">
    <source>
        <dbReference type="EMBL" id="MEE2039189.1"/>
    </source>
</evidence>
<gene>
    <name evidence="2" type="ORF">Q8791_18400</name>
</gene>
<accession>A0ABU7KAB8</accession>
<protein>
    <recommendedName>
        <fullName evidence="4">Shikimate kinase</fullName>
    </recommendedName>
</protein>
<dbReference type="Gene3D" id="3.40.50.300">
    <property type="entry name" value="P-loop containing nucleotide triphosphate hydrolases"/>
    <property type="match status" value="1"/>
</dbReference>
<reference evidence="2 3" key="1">
    <citation type="submission" date="2023-08" db="EMBL/GenBank/DDBJ databases">
        <authorList>
            <person name="Girao M."/>
            <person name="Carvalho M.F."/>
        </authorList>
    </citation>
    <scope>NUCLEOTIDE SEQUENCE [LARGE SCALE GENOMIC DNA]</scope>
    <source>
        <strain evidence="2 3">CT-R113</strain>
    </source>
</reference>
<dbReference type="SUPFAM" id="SSF52540">
    <property type="entry name" value="P-loop containing nucleoside triphosphate hydrolases"/>
    <property type="match status" value="1"/>
</dbReference>
<organism evidence="2 3">
    <name type="scientific">Nocardiopsis codii</name>
    <dbReference type="NCBI Taxonomy" id="3065942"/>
    <lineage>
        <taxon>Bacteria</taxon>
        <taxon>Bacillati</taxon>
        <taxon>Actinomycetota</taxon>
        <taxon>Actinomycetes</taxon>
        <taxon>Streptosporangiales</taxon>
        <taxon>Nocardiopsidaceae</taxon>
        <taxon>Nocardiopsis</taxon>
    </lineage>
</organism>
<dbReference type="RefSeq" id="WP_330092967.1">
    <property type="nucleotide sequence ID" value="NZ_JAUZMY010000018.1"/>
</dbReference>